<feature type="region of interest" description="Disordered" evidence="1">
    <location>
        <begin position="413"/>
        <end position="436"/>
    </location>
</feature>
<keyword evidence="3" id="KW-1185">Reference proteome</keyword>
<feature type="domain" description="F-box" evidence="2">
    <location>
        <begin position="1"/>
        <end position="44"/>
    </location>
</feature>
<accession>A0A6J1SG14</accession>
<dbReference type="InterPro" id="IPR036047">
    <property type="entry name" value="F-box-like_dom_sf"/>
</dbReference>
<dbReference type="Gene3D" id="1.20.1280.50">
    <property type="match status" value="1"/>
</dbReference>
<reference evidence="4" key="1">
    <citation type="submission" date="2025-08" db="UniProtKB">
        <authorList>
            <consortium name="RefSeq"/>
        </authorList>
    </citation>
    <scope>IDENTIFICATION</scope>
    <source>
        <tissue evidence="4">Whole organism</tissue>
    </source>
</reference>
<dbReference type="Pfam" id="PF12937">
    <property type="entry name" value="F-box-like"/>
    <property type="match status" value="1"/>
</dbReference>
<dbReference type="OrthoDB" id="10257471at2759"/>
<proteinExistence type="predicted"/>
<dbReference type="AlphaFoldDB" id="A0A6J1SG14"/>
<dbReference type="KEGG" id="foc:113207336"/>
<name>A0A6J1SG14_FRAOC</name>
<sequence>MEPLADDLLVMVMQYLDGPALLACRRVCKRLAGLAVHRDVWRHRRLRYGDRSLCAALRLAPCLRELCLSLPLDGCAVRAAATACAVEELRLNIFLAQTGSLEAAFVIRNQAARGQLRHLTLVFDNDDEAECSWLLFSTVASLRKLQTLFVPRFPYDVDKPIFVPHSPVPAVSKPSLWRFECELSSESEPFVNFILAGHAATLEVVEISGVSSTFPQTTSLLTGMPRLRVLNCPLLPGMEALASSTLLHTANLVVISELRSAVQSAAEFLRRAKQLRFVILHVQDVDACVDLVQALASSEPEDSSTPSHVRSLALRACYSTTSLQQMFSSLASLPSLRKLRIEDLDAEDVPCCAHEWLHWDSLQTLMTSNRDLRLLMTCDVPKFCEDERCGSCELECTDTSECAGILKRVEVDRETDDDTDTEEGTVDEKSGVKKRV</sequence>
<feature type="compositionally biased region" description="Basic and acidic residues" evidence="1">
    <location>
        <begin position="426"/>
        <end position="436"/>
    </location>
</feature>
<dbReference type="SMART" id="SM00256">
    <property type="entry name" value="FBOX"/>
    <property type="match status" value="1"/>
</dbReference>
<evidence type="ECO:0000256" key="1">
    <source>
        <dbReference type="SAM" id="MobiDB-lite"/>
    </source>
</evidence>
<evidence type="ECO:0000259" key="2">
    <source>
        <dbReference type="PROSITE" id="PS50181"/>
    </source>
</evidence>
<dbReference type="GeneID" id="113207336"/>
<evidence type="ECO:0000313" key="4">
    <source>
        <dbReference type="RefSeq" id="XP_026279643.1"/>
    </source>
</evidence>
<feature type="compositionally biased region" description="Acidic residues" evidence="1">
    <location>
        <begin position="413"/>
        <end position="425"/>
    </location>
</feature>
<evidence type="ECO:0000313" key="3">
    <source>
        <dbReference type="Proteomes" id="UP000504606"/>
    </source>
</evidence>
<dbReference type="SUPFAM" id="SSF81383">
    <property type="entry name" value="F-box domain"/>
    <property type="match status" value="1"/>
</dbReference>
<dbReference type="InterPro" id="IPR032675">
    <property type="entry name" value="LRR_dom_sf"/>
</dbReference>
<gene>
    <name evidence="4" type="primary">LOC113207336</name>
</gene>
<dbReference type="Gene3D" id="3.80.10.10">
    <property type="entry name" value="Ribonuclease Inhibitor"/>
    <property type="match status" value="1"/>
</dbReference>
<dbReference type="RefSeq" id="XP_026279643.1">
    <property type="nucleotide sequence ID" value="XM_026423858.2"/>
</dbReference>
<dbReference type="InterPro" id="IPR001810">
    <property type="entry name" value="F-box_dom"/>
</dbReference>
<dbReference type="SUPFAM" id="SSF52047">
    <property type="entry name" value="RNI-like"/>
    <property type="match status" value="1"/>
</dbReference>
<dbReference type="Proteomes" id="UP000504606">
    <property type="component" value="Unplaced"/>
</dbReference>
<organism evidence="3 4">
    <name type="scientific">Frankliniella occidentalis</name>
    <name type="common">Western flower thrips</name>
    <name type="synonym">Euthrips occidentalis</name>
    <dbReference type="NCBI Taxonomy" id="133901"/>
    <lineage>
        <taxon>Eukaryota</taxon>
        <taxon>Metazoa</taxon>
        <taxon>Ecdysozoa</taxon>
        <taxon>Arthropoda</taxon>
        <taxon>Hexapoda</taxon>
        <taxon>Insecta</taxon>
        <taxon>Pterygota</taxon>
        <taxon>Neoptera</taxon>
        <taxon>Paraneoptera</taxon>
        <taxon>Thysanoptera</taxon>
        <taxon>Terebrantia</taxon>
        <taxon>Thripoidea</taxon>
        <taxon>Thripidae</taxon>
        <taxon>Frankliniella</taxon>
    </lineage>
</organism>
<dbReference type="PROSITE" id="PS50181">
    <property type="entry name" value="FBOX"/>
    <property type="match status" value="1"/>
</dbReference>
<protein>
    <submittedName>
        <fullName evidence="4">Uncharacterized protein LOC113207336</fullName>
    </submittedName>
</protein>